<dbReference type="InterPro" id="IPR007318">
    <property type="entry name" value="Phopholipid_MeTrfase"/>
</dbReference>
<keyword evidence="7 12" id="KW-1133">Transmembrane helix</keyword>
<proteinExistence type="predicted"/>
<dbReference type="PANTHER" id="PTHR12714:SF26">
    <property type="entry name" value="ISOPRENYLCYSTEINE CARBOXYLMETHYLTRANSFERASE FAMILY PROTEIN"/>
    <property type="match status" value="1"/>
</dbReference>
<organism evidence="13 14">
    <name type="scientific">Mycena chlorophos</name>
    <name type="common">Agaric fungus</name>
    <name type="synonym">Agaricus chlorophos</name>
    <dbReference type="NCBI Taxonomy" id="658473"/>
    <lineage>
        <taxon>Eukaryota</taxon>
        <taxon>Fungi</taxon>
        <taxon>Dikarya</taxon>
        <taxon>Basidiomycota</taxon>
        <taxon>Agaricomycotina</taxon>
        <taxon>Agaricomycetes</taxon>
        <taxon>Agaricomycetidae</taxon>
        <taxon>Agaricales</taxon>
        <taxon>Marasmiineae</taxon>
        <taxon>Mycenaceae</taxon>
        <taxon>Mycena</taxon>
    </lineage>
</organism>
<keyword evidence="6" id="KW-0256">Endoplasmic reticulum</keyword>
<evidence type="ECO:0000256" key="11">
    <source>
        <dbReference type="ARBA" id="ARBA00023264"/>
    </source>
</evidence>
<keyword evidence="4" id="KW-0949">S-adenosyl-L-methionine</keyword>
<evidence type="ECO:0000256" key="7">
    <source>
        <dbReference type="ARBA" id="ARBA00022989"/>
    </source>
</evidence>
<evidence type="ECO:0000256" key="3">
    <source>
        <dbReference type="ARBA" id="ARBA00022603"/>
    </source>
</evidence>
<evidence type="ECO:0000256" key="1">
    <source>
        <dbReference type="ARBA" id="ARBA00004127"/>
    </source>
</evidence>
<evidence type="ECO:0000256" key="2">
    <source>
        <dbReference type="ARBA" id="ARBA00022516"/>
    </source>
</evidence>
<evidence type="ECO:0000256" key="6">
    <source>
        <dbReference type="ARBA" id="ARBA00022824"/>
    </source>
</evidence>
<dbReference type="Gene3D" id="1.20.120.1630">
    <property type="match status" value="1"/>
</dbReference>
<protein>
    <recommendedName>
        <fullName evidence="15">Protein-S-isoprenylcysteine O-methyltransferase</fullName>
    </recommendedName>
</protein>
<evidence type="ECO:0000256" key="8">
    <source>
        <dbReference type="ARBA" id="ARBA00023098"/>
    </source>
</evidence>
<evidence type="ECO:0000256" key="12">
    <source>
        <dbReference type="SAM" id="Phobius"/>
    </source>
</evidence>
<evidence type="ECO:0000256" key="10">
    <source>
        <dbReference type="ARBA" id="ARBA00023209"/>
    </source>
</evidence>
<comment type="subcellular location">
    <subcellularLocation>
        <location evidence="1">Endomembrane system</location>
        <topology evidence="1">Multi-pass membrane protein</topology>
    </subcellularLocation>
</comment>
<evidence type="ECO:0000256" key="5">
    <source>
        <dbReference type="ARBA" id="ARBA00022692"/>
    </source>
</evidence>
<feature type="transmembrane region" description="Helical" evidence="12">
    <location>
        <begin position="202"/>
        <end position="225"/>
    </location>
</feature>
<gene>
    <name evidence="13" type="ORF">MCHLO_06884</name>
</gene>
<dbReference type="Pfam" id="PF04191">
    <property type="entry name" value="PEMT"/>
    <property type="match status" value="1"/>
</dbReference>
<dbReference type="PANTHER" id="PTHR12714">
    <property type="entry name" value="PROTEIN-S ISOPRENYLCYSTEINE O-METHYLTRANSFERASE"/>
    <property type="match status" value="1"/>
</dbReference>
<keyword evidence="5 12" id="KW-0812">Transmembrane</keyword>
<evidence type="ECO:0000256" key="4">
    <source>
        <dbReference type="ARBA" id="ARBA00022691"/>
    </source>
</evidence>
<accession>A0ABQ0LEK9</accession>
<dbReference type="Proteomes" id="UP000815677">
    <property type="component" value="Unassembled WGS sequence"/>
</dbReference>
<keyword evidence="3" id="KW-0808">Transferase</keyword>
<keyword evidence="2" id="KW-0444">Lipid biosynthesis</keyword>
<keyword evidence="8" id="KW-0443">Lipid metabolism</keyword>
<reference evidence="13" key="1">
    <citation type="submission" date="2014-09" db="EMBL/GenBank/DDBJ databases">
        <title>Genome sequence of the luminous mushroom Mycena chlorophos for searching fungal bioluminescence genes.</title>
        <authorList>
            <person name="Tanaka Y."/>
            <person name="Kasuga D."/>
            <person name="Oba Y."/>
            <person name="Hase S."/>
            <person name="Sato K."/>
            <person name="Oba Y."/>
            <person name="Sakakibara Y."/>
        </authorList>
    </citation>
    <scope>NUCLEOTIDE SEQUENCE</scope>
</reference>
<feature type="transmembrane region" description="Helical" evidence="12">
    <location>
        <begin position="286"/>
        <end position="312"/>
    </location>
</feature>
<evidence type="ECO:0000313" key="13">
    <source>
        <dbReference type="EMBL" id="GAT49579.1"/>
    </source>
</evidence>
<keyword evidence="9 12" id="KW-0472">Membrane</keyword>
<dbReference type="EMBL" id="DF845674">
    <property type="protein sequence ID" value="GAT49579.1"/>
    <property type="molecule type" value="Genomic_DNA"/>
</dbReference>
<evidence type="ECO:0000313" key="14">
    <source>
        <dbReference type="Proteomes" id="UP000815677"/>
    </source>
</evidence>
<keyword evidence="10" id="KW-0594">Phospholipid biosynthesis</keyword>
<keyword evidence="14" id="KW-1185">Reference proteome</keyword>
<name>A0ABQ0LEK9_MYCCL</name>
<sequence length="346" mass="37729">MSNIPALSEGSLLEPGLRILSTAPAAVATCQGAQALRRKTRIRGSTSARPRKVRPASADDKCFRAVPGRGSDINGLDMTTAALALAIPVFPSKPRLTARDADMSLPRVALVCVQTLFNELACTPPNPTQPKHRYHTEEPTFFQIAPLILRLHQFALRIICCLEILSYLAVTESTVPLPFSHITLRIPPNLALIGLPPNPSPLFLTGTLLVAIGAFLRVASFRALGEMFTFDLTIHPKHRLITSGPYAYVRHPAYTGTLCIIAGLVASHMTPGSFLGIALGGVSVPAWTLALCRSTILLGGAVWWTWMLGVGLSRIPAEEKKMAALFPAEWAEYEKRVRWWFVPRLV</sequence>
<keyword evidence="11" id="KW-1208">Phospholipid metabolism</keyword>
<keyword evidence="3" id="KW-0489">Methyltransferase</keyword>
<evidence type="ECO:0008006" key="15">
    <source>
        <dbReference type="Google" id="ProtNLM"/>
    </source>
</evidence>
<evidence type="ECO:0000256" key="9">
    <source>
        <dbReference type="ARBA" id="ARBA00023136"/>
    </source>
</evidence>